<protein>
    <submittedName>
        <fullName evidence="1">Uncharacterized protein</fullName>
    </submittedName>
</protein>
<gene>
    <name evidence="1" type="ORF">S01H4_28620</name>
</gene>
<comment type="caution">
    <text evidence="1">The sequence shown here is derived from an EMBL/GenBank/DDBJ whole genome shotgun (WGS) entry which is preliminary data.</text>
</comment>
<reference evidence="1" key="1">
    <citation type="journal article" date="2014" name="Front. Microbiol.">
        <title>High frequency of phylogenetically diverse reductive dehalogenase-homologous genes in deep subseafloor sedimentary metagenomes.</title>
        <authorList>
            <person name="Kawai M."/>
            <person name="Futagami T."/>
            <person name="Toyoda A."/>
            <person name="Takaki Y."/>
            <person name="Nishi S."/>
            <person name="Hori S."/>
            <person name="Arai W."/>
            <person name="Tsubouchi T."/>
            <person name="Morono Y."/>
            <person name="Uchiyama I."/>
            <person name="Ito T."/>
            <person name="Fujiyama A."/>
            <person name="Inagaki F."/>
            <person name="Takami H."/>
        </authorList>
    </citation>
    <scope>NUCLEOTIDE SEQUENCE</scope>
    <source>
        <strain evidence="1">Expedition CK06-06</strain>
    </source>
</reference>
<proteinExistence type="predicted"/>
<name>X1C120_9ZZZZ</name>
<feature type="non-terminal residue" evidence="1">
    <location>
        <position position="1"/>
    </location>
</feature>
<organism evidence="1">
    <name type="scientific">marine sediment metagenome</name>
    <dbReference type="NCBI Taxonomy" id="412755"/>
    <lineage>
        <taxon>unclassified sequences</taxon>
        <taxon>metagenomes</taxon>
        <taxon>ecological metagenomes</taxon>
    </lineage>
</organism>
<dbReference type="EMBL" id="BART01014289">
    <property type="protein sequence ID" value="GAG87032.1"/>
    <property type="molecule type" value="Genomic_DNA"/>
</dbReference>
<evidence type="ECO:0000313" key="1">
    <source>
        <dbReference type="EMBL" id="GAG87032.1"/>
    </source>
</evidence>
<accession>X1C120</accession>
<dbReference type="AlphaFoldDB" id="X1C120"/>
<sequence>SDNPSSRIGQIILKRIYLKYTPHNKNESYSIKIYFTLIINVFYRELEKFLRTDQIF</sequence>